<reference evidence="2 3" key="1">
    <citation type="submission" date="2014-04" db="EMBL/GenBank/DDBJ databases">
        <title>The Genome Sequence of Thermoanaerobaculum aquaticum MP-01, The First Cultivated Group 23 Acidobacterium.</title>
        <authorList>
            <person name="Stamps B.W."/>
            <person name="Losey N.A."/>
            <person name="Lawson P.A."/>
            <person name="Stevenson B.S."/>
        </authorList>
    </citation>
    <scope>NUCLEOTIDE SEQUENCE [LARGE SCALE GENOMIC DNA]</scope>
    <source>
        <strain evidence="2 3">MP-01</strain>
    </source>
</reference>
<name>A0A062XWA5_9BACT</name>
<keyword evidence="3" id="KW-1185">Reference proteome</keyword>
<evidence type="ECO:0000256" key="1">
    <source>
        <dbReference type="SAM" id="SignalP"/>
    </source>
</evidence>
<dbReference type="InterPro" id="IPR016195">
    <property type="entry name" value="Pol/histidinol_Pase-like"/>
</dbReference>
<comment type="caution">
    <text evidence="2">The sequence shown here is derived from an EMBL/GenBank/DDBJ whole genome shotgun (WGS) entry which is preliminary data.</text>
</comment>
<protein>
    <recommendedName>
        <fullName evidence="4">FlgD Ig-like domain-containing protein</fullName>
    </recommendedName>
</protein>
<dbReference type="EMBL" id="JMFG01000018">
    <property type="protein sequence ID" value="KDA53699.1"/>
    <property type="molecule type" value="Genomic_DNA"/>
</dbReference>
<evidence type="ECO:0000313" key="3">
    <source>
        <dbReference type="Proteomes" id="UP000027284"/>
    </source>
</evidence>
<dbReference type="InterPro" id="IPR013783">
    <property type="entry name" value="Ig-like_fold"/>
</dbReference>
<dbReference type="RefSeq" id="WP_038049116.1">
    <property type="nucleotide sequence ID" value="NZ_JMFG01000018.1"/>
</dbReference>
<proteinExistence type="predicted"/>
<dbReference type="Gene3D" id="3.20.20.140">
    <property type="entry name" value="Metal-dependent hydrolases"/>
    <property type="match status" value="1"/>
</dbReference>
<sequence>MRRPIGWRVLLILLFAVALGSWQAAAAEYDDCDANFIAFVGASAYQFSPYAPGPLGTVRLYSVLSYQRAAALGERGDVRWKLEIRSPEGSIVREAEGAGRLEESGQVLAEFLWDGKDQHGRIVPEGIYTYTFRAYFLADSHGKRFEKLEELASAPMVEEAMASTDEVVVNYTLPDTVAQQIRVSALATSCEVQQNVPLEAGFPYNFYYGSTHSHSNFSDGGQPTTNCSSGNAYGSGTFNPAAVFDFARYSAGLDYWVVNEHNHLINDSVATNNPPVTEAKVKQRYQDGRAAAAAATVDGTFVALYGMEWGVTTNSDQGHVTLLETPVLFGWESCSNCNGPNPECTPGTDCYFDVFTPKRYGYLTLYQRSVENPSPVGPLGIFCHPGTGNFDNYAFDANADAAIQGIAVRSGLAFTTSTTCSDANVATTDYTPRWREALNKGFHLGPTADHDAHCNNYGIALPNRTVYLLPNQTTPVLTKQALLLAHKQRHFFATEDPNAQLVFATGDGAHIMGDIFSVGSSVTLRAAVYDPAGETLSRIELWRGQVGAGTLTAPYLTWSNQDSFTVTESFTSGTYYYFVHAVQADGHDLWSSPMWITFGAACSDSDNPTVAVVSPSSGATVSGTVTVRMQASDATCGLSRVELSINGGPWSQASYNPASGYYELAWNTGDTACSGAATLQARATDASSPAHTTNSASVQVTIAPADTTAPLVSIVAPAAGSVISCQDTVIKVSASDASGVAGVEVQVDGGAWTPASFNTATGYWELTWASSAAPSGTHTIAARATDASCAANVGTASPVSVTVNNACGLDVSNYRLVQINASFTYTIPAGTRIADGGYLVIARNASKAAFEAFWGVTLPSNVTFINAGGAFPVMNGDEQFTLYDAAGNRLDGRTVKMPTGGGYTVQRKDPCLAAGKSTSWTISSASWATPGTGAGPGCGKGLVINEFADPAGSGEYVYEFIELHYDR</sequence>
<dbReference type="SUPFAM" id="SSF89550">
    <property type="entry name" value="PHP domain-like"/>
    <property type="match status" value="1"/>
</dbReference>
<evidence type="ECO:0008006" key="4">
    <source>
        <dbReference type="Google" id="ProtNLM"/>
    </source>
</evidence>
<organism evidence="2 3">
    <name type="scientific">Thermoanaerobaculum aquaticum</name>
    <dbReference type="NCBI Taxonomy" id="1312852"/>
    <lineage>
        <taxon>Bacteria</taxon>
        <taxon>Pseudomonadati</taxon>
        <taxon>Acidobacteriota</taxon>
        <taxon>Thermoanaerobaculia</taxon>
        <taxon>Thermoanaerobaculales</taxon>
        <taxon>Thermoanaerobaculaceae</taxon>
        <taxon>Thermoanaerobaculum</taxon>
    </lineage>
</organism>
<dbReference type="InterPro" id="IPR014756">
    <property type="entry name" value="Ig_E-set"/>
</dbReference>
<feature type="signal peptide" evidence="1">
    <location>
        <begin position="1"/>
        <end position="26"/>
    </location>
</feature>
<feature type="chain" id="PRO_5001616779" description="FlgD Ig-like domain-containing protein" evidence="1">
    <location>
        <begin position="27"/>
        <end position="967"/>
    </location>
</feature>
<keyword evidence="1" id="KW-0732">Signal</keyword>
<dbReference type="Proteomes" id="UP000027284">
    <property type="component" value="Unassembled WGS sequence"/>
</dbReference>
<dbReference type="Gene3D" id="2.60.40.10">
    <property type="entry name" value="Immunoglobulins"/>
    <property type="match status" value="2"/>
</dbReference>
<dbReference type="Gene3D" id="2.60.40.4070">
    <property type="match status" value="1"/>
</dbReference>
<dbReference type="OrthoDB" id="355609at2"/>
<dbReference type="Pfam" id="PF17957">
    <property type="entry name" value="Big_7"/>
    <property type="match status" value="2"/>
</dbReference>
<gene>
    <name evidence="2" type="ORF">EG19_03020</name>
</gene>
<dbReference type="STRING" id="1312852.EG19_03020"/>
<evidence type="ECO:0000313" key="2">
    <source>
        <dbReference type="EMBL" id="KDA53699.1"/>
    </source>
</evidence>
<accession>A0A062XWA5</accession>
<dbReference type="SUPFAM" id="SSF81296">
    <property type="entry name" value="E set domains"/>
    <property type="match status" value="2"/>
</dbReference>
<dbReference type="AlphaFoldDB" id="A0A062XWA5"/>